<gene>
    <name evidence="1" type="ORF">CVLEPA_LOCUS6756</name>
</gene>
<sequence>MHVSAVTTISADPSFNPLATGFNNLIVTAQFPTSNDSTETCSWYYGGELDCGSGVQFYSGLFGGCVVPAPGTYDNITCTVQTTDETNHTITTLTITQPLVAGDISITVGCALATTPGFINGTVKDCHSSLPYDVIVDATSRIFNSPGKFACSNGGNLFYSYGTMLTPSNTTCLASAEWSGQNNLQCWTGYLAVIVVILWH</sequence>
<evidence type="ECO:0000313" key="2">
    <source>
        <dbReference type="Proteomes" id="UP001642483"/>
    </source>
</evidence>
<proteinExistence type="predicted"/>
<evidence type="ECO:0000313" key="1">
    <source>
        <dbReference type="EMBL" id="CAK8677371.1"/>
    </source>
</evidence>
<keyword evidence="2" id="KW-1185">Reference proteome</keyword>
<evidence type="ECO:0008006" key="3">
    <source>
        <dbReference type="Google" id="ProtNLM"/>
    </source>
</evidence>
<protein>
    <recommendedName>
        <fullName evidence="3">Sushi domain-containing protein</fullName>
    </recommendedName>
</protein>
<dbReference type="EMBL" id="CAWYQH010000046">
    <property type="protein sequence ID" value="CAK8677371.1"/>
    <property type="molecule type" value="Genomic_DNA"/>
</dbReference>
<name>A0ABP0FD91_CLALP</name>
<comment type="caution">
    <text evidence="1">The sequence shown here is derived from an EMBL/GenBank/DDBJ whole genome shotgun (WGS) entry which is preliminary data.</text>
</comment>
<dbReference type="Proteomes" id="UP001642483">
    <property type="component" value="Unassembled WGS sequence"/>
</dbReference>
<organism evidence="1 2">
    <name type="scientific">Clavelina lepadiformis</name>
    <name type="common">Light-bulb sea squirt</name>
    <name type="synonym">Ascidia lepadiformis</name>
    <dbReference type="NCBI Taxonomy" id="159417"/>
    <lineage>
        <taxon>Eukaryota</taxon>
        <taxon>Metazoa</taxon>
        <taxon>Chordata</taxon>
        <taxon>Tunicata</taxon>
        <taxon>Ascidiacea</taxon>
        <taxon>Aplousobranchia</taxon>
        <taxon>Clavelinidae</taxon>
        <taxon>Clavelina</taxon>
    </lineage>
</organism>
<reference evidence="1 2" key="1">
    <citation type="submission" date="2024-02" db="EMBL/GenBank/DDBJ databases">
        <authorList>
            <person name="Daric V."/>
            <person name="Darras S."/>
        </authorList>
    </citation>
    <scope>NUCLEOTIDE SEQUENCE [LARGE SCALE GENOMIC DNA]</scope>
</reference>
<accession>A0ABP0FD91</accession>